<keyword evidence="2" id="KW-0134">Cell wall</keyword>
<proteinExistence type="predicted"/>
<keyword evidence="5" id="KW-0130">Cell adhesion</keyword>
<dbReference type="InterPro" id="IPR005528">
    <property type="entry name" value="ChpA-H"/>
</dbReference>
<keyword evidence="10" id="KW-1185">Reference proteome</keyword>
<organism evidence="9 10">
    <name type="scientific">Streptomyces luteosporeus</name>
    <dbReference type="NCBI Taxonomy" id="173856"/>
    <lineage>
        <taxon>Bacteria</taxon>
        <taxon>Bacillati</taxon>
        <taxon>Actinomycetota</taxon>
        <taxon>Actinomycetes</taxon>
        <taxon>Kitasatosporales</taxon>
        <taxon>Streptomycetaceae</taxon>
        <taxon>Streptomyces</taxon>
    </lineage>
</organism>
<evidence type="ECO:0000256" key="1">
    <source>
        <dbReference type="ARBA" id="ARBA00004191"/>
    </source>
</evidence>
<evidence type="ECO:0000256" key="6">
    <source>
        <dbReference type="ARBA" id="ARBA00023087"/>
    </source>
</evidence>
<evidence type="ECO:0000256" key="7">
    <source>
        <dbReference type="SAM" id="SignalP"/>
    </source>
</evidence>
<protein>
    <recommendedName>
        <fullName evidence="8">Chaplin domain-containing protein</fullName>
    </recommendedName>
</protein>
<evidence type="ECO:0000259" key="8">
    <source>
        <dbReference type="Pfam" id="PF03777"/>
    </source>
</evidence>
<feature type="chain" id="PRO_5047477081" description="Chaplin domain-containing protein" evidence="7">
    <location>
        <begin position="27"/>
        <end position="84"/>
    </location>
</feature>
<name>A0ABP6GGU4_9ACTN</name>
<comment type="subcellular location">
    <subcellularLocation>
        <location evidence="1">Secreted</location>
        <location evidence="1">Cell wall</location>
    </subcellularLocation>
</comment>
<dbReference type="Pfam" id="PF03777">
    <property type="entry name" value="ChpA-C"/>
    <property type="match status" value="1"/>
</dbReference>
<keyword evidence="4 7" id="KW-0732">Signal</keyword>
<evidence type="ECO:0000256" key="5">
    <source>
        <dbReference type="ARBA" id="ARBA00022889"/>
    </source>
</evidence>
<feature type="domain" description="Chaplin" evidence="8">
    <location>
        <begin position="55"/>
        <end position="84"/>
    </location>
</feature>
<gene>
    <name evidence="9" type="ORF">GCM10010315_50940</name>
</gene>
<dbReference type="RefSeq" id="WP_344438326.1">
    <property type="nucleotide sequence ID" value="NZ_BAAASL010000023.1"/>
</dbReference>
<reference evidence="10" key="1">
    <citation type="journal article" date="2019" name="Int. J. Syst. Evol. Microbiol.">
        <title>The Global Catalogue of Microorganisms (GCM) 10K type strain sequencing project: providing services to taxonomists for standard genome sequencing and annotation.</title>
        <authorList>
            <consortium name="The Broad Institute Genomics Platform"/>
            <consortium name="The Broad Institute Genome Sequencing Center for Infectious Disease"/>
            <person name="Wu L."/>
            <person name="Ma J."/>
        </authorList>
    </citation>
    <scope>NUCLEOTIDE SEQUENCE [LARGE SCALE GENOMIC DNA]</scope>
    <source>
        <strain evidence="10">JCM 4542</strain>
    </source>
</reference>
<keyword evidence="3" id="KW-0964">Secreted</keyword>
<sequence length="84" mass="8184">MTFETSHLVRRAVAVAGATVAGLAAAAGVAAASTNVLGVGNPAADNTCVNKTGPATAAVTHNPGVRTAHLTQLPVALPVNRCGN</sequence>
<evidence type="ECO:0000313" key="10">
    <source>
        <dbReference type="Proteomes" id="UP001500886"/>
    </source>
</evidence>
<accession>A0ABP6GGU4</accession>
<comment type="caution">
    <text evidence="9">The sequence shown here is derived from an EMBL/GenBank/DDBJ whole genome shotgun (WGS) entry which is preliminary data.</text>
</comment>
<evidence type="ECO:0000256" key="2">
    <source>
        <dbReference type="ARBA" id="ARBA00022512"/>
    </source>
</evidence>
<evidence type="ECO:0000256" key="3">
    <source>
        <dbReference type="ARBA" id="ARBA00022525"/>
    </source>
</evidence>
<evidence type="ECO:0000313" key="9">
    <source>
        <dbReference type="EMBL" id="GAA2723479.1"/>
    </source>
</evidence>
<dbReference type="Proteomes" id="UP001500886">
    <property type="component" value="Unassembled WGS sequence"/>
</dbReference>
<dbReference type="EMBL" id="BAAASL010000023">
    <property type="protein sequence ID" value="GAA2723479.1"/>
    <property type="molecule type" value="Genomic_DNA"/>
</dbReference>
<evidence type="ECO:0000256" key="4">
    <source>
        <dbReference type="ARBA" id="ARBA00022729"/>
    </source>
</evidence>
<keyword evidence="6" id="KW-0034">Amyloid</keyword>
<feature type="signal peptide" evidence="7">
    <location>
        <begin position="1"/>
        <end position="26"/>
    </location>
</feature>